<dbReference type="PROSITE" id="PS00745">
    <property type="entry name" value="RF_PROK_I"/>
    <property type="match status" value="1"/>
</dbReference>
<dbReference type="InterPro" id="IPR000352">
    <property type="entry name" value="Pep_chain_release_fac_I"/>
</dbReference>
<name>A0A6J4VQQ5_9BACT</name>
<accession>A0A6J4VQQ5</accession>
<evidence type="ECO:0000256" key="3">
    <source>
        <dbReference type="ARBA" id="ARBA00022481"/>
    </source>
</evidence>
<proteinExistence type="inferred from homology"/>
<dbReference type="PANTHER" id="PTHR43804">
    <property type="entry name" value="LD18447P"/>
    <property type="match status" value="1"/>
</dbReference>
<dbReference type="GO" id="GO:0016149">
    <property type="term" value="F:translation release factor activity, codon specific"/>
    <property type="evidence" value="ECO:0007669"/>
    <property type="project" value="UniProtKB-UniRule"/>
</dbReference>
<feature type="modified residue" description="N5-methylglutamine" evidence="5">
    <location>
        <position position="249"/>
    </location>
</feature>
<comment type="function">
    <text evidence="1 5">Peptide chain release factor 1 directs the termination of translation in response to the peptide chain termination codons UAG and UAA.</text>
</comment>
<dbReference type="InterPro" id="IPR004373">
    <property type="entry name" value="RF-1"/>
</dbReference>
<dbReference type="SUPFAM" id="SSF75620">
    <property type="entry name" value="Release factor"/>
    <property type="match status" value="1"/>
</dbReference>
<dbReference type="NCBIfam" id="TIGR00019">
    <property type="entry name" value="prfA"/>
    <property type="match status" value="1"/>
</dbReference>
<organism evidence="8">
    <name type="scientific">uncultured Thermomicrobiales bacterium</name>
    <dbReference type="NCBI Taxonomy" id="1645740"/>
    <lineage>
        <taxon>Bacteria</taxon>
        <taxon>Pseudomonadati</taxon>
        <taxon>Thermomicrobiota</taxon>
        <taxon>Thermomicrobia</taxon>
        <taxon>Thermomicrobiales</taxon>
        <taxon>environmental samples</taxon>
    </lineage>
</organism>
<dbReference type="NCBIfam" id="NF001859">
    <property type="entry name" value="PRK00591.1"/>
    <property type="match status" value="1"/>
</dbReference>
<dbReference type="FunFam" id="3.30.160.20:FF:000004">
    <property type="entry name" value="Peptide chain release factor 1"/>
    <property type="match status" value="1"/>
</dbReference>
<dbReference type="Gene3D" id="3.30.160.20">
    <property type="match status" value="1"/>
</dbReference>
<evidence type="ECO:0000313" key="8">
    <source>
        <dbReference type="EMBL" id="CAA9580384.1"/>
    </source>
</evidence>
<comment type="subcellular location">
    <subcellularLocation>
        <location evidence="5">Cytoplasm</location>
    </subcellularLocation>
</comment>
<protein>
    <recommendedName>
        <fullName evidence="5 6">Peptide chain release factor 1</fullName>
        <shortName evidence="5">RF-1</shortName>
    </recommendedName>
</protein>
<dbReference type="PANTHER" id="PTHR43804:SF7">
    <property type="entry name" value="LD18447P"/>
    <property type="match status" value="1"/>
</dbReference>
<evidence type="ECO:0000259" key="7">
    <source>
        <dbReference type="PROSITE" id="PS00745"/>
    </source>
</evidence>
<evidence type="ECO:0000256" key="2">
    <source>
        <dbReference type="ARBA" id="ARBA00010835"/>
    </source>
</evidence>
<gene>
    <name evidence="5" type="primary">prfA</name>
    <name evidence="8" type="ORF">AVDCRST_MAG49-4692</name>
</gene>
<evidence type="ECO:0000256" key="5">
    <source>
        <dbReference type="HAMAP-Rule" id="MF_00093"/>
    </source>
</evidence>
<dbReference type="HAMAP" id="MF_00093">
    <property type="entry name" value="Rel_fac_1"/>
    <property type="match status" value="1"/>
</dbReference>
<comment type="similarity">
    <text evidence="2 5">Belongs to the prokaryotic/mitochondrial release factor family.</text>
</comment>
<dbReference type="EMBL" id="CADCWG010000331">
    <property type="protein sequence ID" value="CAA9580384.1"/>
    <property type="molecule type" value="Genomic_DNA"/>
</dbReference>
<dbReference type="Gene3D" id="6.10.140.1950">
    <property type="match status" value="1"/>
</dbReference>
<feature type="domain" description="Prokaryotic-type class I peptide chain release factors" evidence="7">
    <location>
        <begin position="242"/>
        <end position="258"/>
    </location>
</feature>
<dbReference type="InterPro" id="IPR005139">
    <property type="entry name" value="PCRF"/>
</dbReference>
<reference evidence="8" key="1">
    <citation type="submission" date="2020-02" db="EMBL/GenBank/DDBJ databases">
        <authorList>
            <person name="Meier V. D."/>
        </authorList>
    </citation>
    <scope>NUCLEOTIDE SEQUENCE</scope>
    <source>
        <strain evidence="8">AVDCRST_MAG49</strain>
    </source>
</reference>
<dbReference type="GO" id="GO:0005737">
    <property type="term" value="C:cytoplasm"/>
    <property type="evidence" value="ECO:0007669"/>
    <property type="project" value="UniProtKB-SubCell"/>
</dbReference>
<evidence type="ECO:0000256" key="6">
    <source>
        <dbReference type="NCBIfam" id="TIGR00019"/>
    </source>
</evidence>
<keyword evidence="4 5" id="KW-0648">Protein biosynthesis</keyword>
<dbReference type="InterPro" id="IPR045853">
    <property type="entry name" value="Pep_chain_release_fac_I_sf"/>
</dbReference>
<dbReference type="SMART" id="SM00937">
    <property type="entry name" value="PCRF"/>
    <property type="match status" value="1"/>
</dbReference>
<dbReference type="Pfam" id="PF00472">
    <property type="entry name" value="RF-1"/>
    <property type="match status" value="1"/>
</dbReference>
<dbReference type="FunFam" id="3.30.70.1660:FF:000002">
    <property type="entry name" value="Peptide chain release factor 1"/>
    <property type="match status" value="1"/>
</dbReference>
<keyword evidence="3 5" id="KW-0488">Methylation</keyword>
<keyword evidence="5" id="KW-0963">Cytoplasm</keyword>
<dbReference type="Pfam" id="PF03462">
    <property type="entry name" value="PCRF"/>
    <property type="match status" value="1"/>
</dbReference>
<dbReference type="InterPro" id="IPR050057">
    <property type="entry name" value="Prokaryotic/Mito_RF"/>
</dbReference>
<comment type="PTM">
    <text evidence="5">Methylated by PrmC. Methylation increases the termination efficiency of RF1.</text>
</comment>
<sequence length="379" mass="41862">MATAAPAATGDTSQIYRSLAELERRANELEHLMADPAVATDAGKLQEYGRERAELEPVVAAFRELRGAETAIAETEAMARDADPELAELAEDELKTLRVRRDELTQRVRGLLVPKDPNDEKNVIVEIRAGTGGDEAALFAADLFRMYTRFAERQRWKVEVISATETDGAGGGGFREVVFEVQGRGAYSYLRYESGVHRVQRVPATESQGRIHTSTASVAVLPEAEEVDVQINDNELRIDVYRSTGHGGQSVNTTDSAVRLTHLPTGLVVTCQDEKSQLKNKLKAMTVLRSRLYEIEQTRLAQERGDARRSQIGSGDRSEKIRTYNFPQDRITDHRVKLSVSNIPNVLDGNIDPFVNELRTADEAERLGEAGLSDSPAAD</sequence>
<dbReference type="AlphaFoldDB" id="A0A6J4VQQ5"/>
<evidence type="ECO:0000256" key="1">
    <source>
        <dbReference type="ARBA" id="ARBA00002986"/>
    </source>
</evidence>
<dbReference type="Gene3D" id="3.30.70.1660">
    <property type="match status" value="1"/>
</dbReference>
<evidence type="ECO:0000256" key="4">
    <source>
        <dbReference type="ARBA" id="ARBA00022917"/>
    </source>
</evidence>